<name>A0A511T6B1_MYXFU</name>
<protein>
    <submittedName>
        <fullName evidence="2">Type VI secretion system protein ImpG</fullName>
    </submittedName>
</protein>
<organism evidence="1 4">
    <name type="scientific">Myxococcus fulvus</name>
    <dbReference type="NCBI Taxonomy" id="33"/>
    <lineage>
        <taxon>Bacteria</taxon>
        <taxon>Pseudomonadati</taxon>
        <taxon>Myxococcota</taxon>
        <taxon>Myxococcia</taxon>
        <taxon>Myxococcales</taxon>
        <taxon>Cystobacterineae</taxon>
        <taxon>Myxococcaceae</taxon>
        <taxon>Myxococcus</taxon>
    </lineage>
</organism>
<dbReference type="STRING" id="1334629.MFUL124B02_17280"/>
<dbReference type="OrthoDB" id="5481098at2"/>
<dbReference type="EMBL" id="BJXR01000035">
    <property type="protein sequence ID" value="GEN09711.1"/>
    <property type="molecule type" value="Genomic_DNA"/>
</dbReference>
<dbReference type="InterPro" id="IPR010272">
    <property type="entry name" value="T6SS_TssF"/>
</dbReference>
<dbReference type="RefSeq" id="WP_046713002.1">
    <property type="nucleotide sequence ID" value="NZ_BJXR01000035.1"/>
</dbReference>
<sequence length="548" mass="61853">MTRPKDRLHQDFLEEMASLERFRQRFHERYPAAPLEREDPDVRRLIEAMAFFSVQTRHATLHNLRSTWRRLFAGFFDFLLEPLPTRAVVQAQPMGKMGEAVLLPRGTELRLSPAEGEPGTFRLQRDLRVLPITLESTEVRPLVRGGHRLMLHFESRHERADAVGTMSLHVRHLDEYLPSLAVFHALRQHLREVSVVYGPPADEHVTGERCEVSFDREPPAPDDSETFSHPLQRLRSFFLFPETELFLHVAVPPSRGGWRRFSLCFDLAQAWTVGRSHRPDFLVPFAVPVENLRAEPAQVITTDGTRSEHPIRNMSAGRELALHSVTGVFEMTKTGLAPLRPAHLPGSGPGYEVEEVPSENGPSPHLVLRMPEAFTTPRKLVVEALWHQPRFASEASGRMSVSVPARHIEGLEWRLVGQLQPDRESPLRDDLTALTQLLAWKAQATLGLDELRSVLQHLGTPSEGPFRRCLPLLREMSVSRVPDSAMKGSGLRNVYEVVLEPFEEGFEPLVVTFLTRVRDLLDAWNHEATVELKATIAGQGPLAIPGAS</sequence>
<comment type="caution">
    <text evidence="1">The sequence shown here is derived from an EMBL/GenBank/DDBJ whole genome shotgun (WGS) entry which is preliminary data.</text>
</comment>
<evidence type="ECO:0000313" key="3">
    <source>
        <dbReference type="Proteomes" id="UP000183760"/>
    </source>
</evidence>
<reference evidence="1 4" key="2">
    <citation type="submission" date="2019-07" db="EMBL/GenBank/DDBJ databases">
        <title>Whole genome shotgun sequence of Myxococcus fulvus NBRC 100333.</title>
        <authorList>
            <person name="Hosoyama A."/>
            <person name="Uohara A."/>
            <person name="Ohji S."/>
            <person name="Ichikawa N."/>
        </authorList>
    </citation>
    <scope>NUCLEOTIDE SEQUENCE [LARGE SCALE GENOMIC DNA]</scope>
    <source>
        <strain evidence="1 4">NBRC 100333</strain>
    </source>
</reference>
<dbReference type="PANTHER" id="PTHR35370:SF1">
    <property type="entry name" value="TYPE VI SECRETION SYSTEM COMPONENT TSSF1"/>
    <property type="match status" value="1"/>
</dbReference>
<reference evidence="2 3" key="1">
    <citation type="submission" date="2016-10" db="EMBL/GenBank/DDBJ databases">
        <authorList>
            <person name="Varghese N."/>
            <person name="Submissions S."/>
        </authorList>
    </citation>
    <scope>NUCLEOTIDE SEQUENCE [LARGE SCALE GENOMIC DNA]</scope>
    <source>
        <strain evidence="2 3">DSM 16525</strain>
    </source>
</reference>
<keyword evidence="3" id="KW-1185">Reference proteome</keyword>
<accession>A0A511T6B1</accession>
<dbReference type="Proteomes" id="UP000183760">
    <property type="component" value="Unassembled WGS sequence"/>
</dbReference>
<dbReference type="PANTHER" id="PTHR35370">
    <property type="entry name" value="CYTOPLASMIC PROTEIN-RELATED-RELATED"/>
    <property type="match status" value="1"/>
</dbReference>
<dbReference type="Pfam" id="PF05947">
    <property type="entry name" value="T6SS_TssF"/>
    <property type="match status" value="1"/>
</dbReference>
<dbReference type="Proteomes" id="UP000321514">
    <property type="component" value="Unassembled WGS sequence"/>
</dbReference>
<gene>
    <name evidence="1" type="ORF">MFU01_47480</name>
    <name evidence="2" type="ORF">SAMN05443572_109362</name>
</gene>
<evidence type="ECO:0000313" key="4">
    <source>
        <dbReference type="Proteomes" id="UP000321514"/>
    </source>
</evidence>
<proteinExistence type="predicted"/>
<dbReference type="EMBL" id="FOIB01000009">
    <property type="protein sequence ID" value="SEU33752.1"/>
    <property type="molecule type" value="Genomic_DNA"/>
</dbReference>
<dbReference type="AlphaFoldDB" id="A0A511T6B1"/>
<evidence type="ECO:0000313" key="2">
    <source>
        <dbReference type="EMBL" id="SEU33752.1"/>
    </source>
</evidence>
<evidence type="ECO:0000313" key="1">
    <source>
        <dbReference type="EMBL" id="GEN09711.1"/>
    </source>
</evidence>